<dbReference type="EMBL" id="LPXN01000001">
    <property type="protein sequence ID" value="KZD12798.1"/>
    <property type="molecule type" value="Genomic_DNA"/>
</dbReference>
<protein>
    <submittedName>
        <fullName evidence="8">Permease</fullName>
    </submittedName>
</protein>
<comment type="subcellular location">
    <subcellularLocation>
        <location evidence="1">Membrane</location>
        <topology evidence="1">Multi-pass membrane protein</topology>
    </subcellularLocation>
</comment>
<dbReference type="SUPFAM" id="SSF103481">
    <property type="entry name" value="Multidrug resistance efflux transporter EmrE"/>
    <property type="match status" value="2"/>
</dbReference>
<proteinExistence type="inferred from homology"/>
<feature type="transmembrane region" description="Helical" evidence="6">
    <location>
        <begin position="77"/>
        <end position="99"/>
    </location>
</feature>
<dbReference type="Gene3D" id="1.10.3730.20">
    <property type="match status" value="1"/>
</dbReference>
<keyword evidence="9" id="KW-1185">Reference proteome</keyword>
<dbReference type="PANTHER" id="PTHR32322">
    <property type="entry name" value="INNER MEMBRANE TRANSPORTER"/>
    <property type="match status" value="1"/>
</dbReference>
<feature type="domain" description="EamA" evidence="7">
    <location>
        <begin position="162"/>
        <end position="295"/>
    </location>
</feature>
<evidence type="ECO:0000256" key="1">
    <source>
        <dbReference type="ARBA" id="ARBA00004141"/>
    </source>
</evidence>
<feature type="transmembrane region" description="Helical" evidence="6">
    <location>
        <begin position="280"/>
        <end position="297"/>
    </location>
</feature>
<feature type="transmembrane region" description="Helical" evidence="6">
    <location>
        <begin position="136"/>
        <end position="155"/>
    </location>
</feature>
<evidence type="ECO:0000256" key="2">
    <source>
        <dbReference type="ARBA" id="ARBA00007362"/>
    </source>
</evidence>
<evidence type="ECO:0000259" key="7">
    <source>
        <dbReference type="Pfam" id="PF00892"/>
    </source>
</evidence>
<accession>A0A154WGZ2</accession>
<dbReference type="STRING" id="580166.AUP43_00195"/>
<name>A0A154WGZ2_9PROT</name>
<dbReference type="AlphaFoldDB" id="A0A154WGZ2"/>
<keyword evidence="3 6" id="KW-0812">Transmembrane</keyword>
<dbReference type="InterPro" id="IPR037185">
    <property type="entry name" value="EmrE-like"/>
</dbReference>
<dbReference type="Proteomes" id="UP000076400">
    <property type="component" value="Unassembled WGS sequence"/>
</dbReference>
<reference evidence="8 9" key="1">
    <citation type="submission" date="2015-12" db="EMBL/GenBank/DDBJ databases">
        <title>Genome sequence of Oceanibaculum pacificum MCCC 1A02656.</title>
        <authorList>
            <person name="Lu L."/>
            <person name="Lai Q."/>
            <person name="Shao Z."/>
            <person name="Qian P."/>
        </authorList>
    </citation>
    <scope>NUCLEOTIDE SEQUENCE [LARGE SCALE GENOMIC DNA]</scope>
    <source>
        <strain evidence="8 9">MCCC 1A02656</strain>
    </source>
</reference>
<organism evidence="8 9">
    <name type="scientific">Oceanibaculum pacificum</name>
    <dbReference type="NCBI Taxonomy" id="580166"/>
    <lineage>
        <taxon>Bacteria</taxon>
        <taxon>Pseudomonadati</taxon>
        <taxon>Pseudomonadota</taxon>
        <taxon>Alphaproteobacteria</taxon>
        <taxon>Rhodospirillales</taxon>
        <taxon>Oceanibaculaceae</taxon>
        <taxon>Oceanibaculum</taxon>
    </lineage>
</organism>
<evidence type="ECO:0000256" key="6">
    <source>
        <dbReference type="SAM" id="Phobius"/>
    </source>
</evidence>
<evidence type="ECO:0000256" key="5">
    <source>
        <dbReference type="ARBA" id="ARBA00023136"/>
    </source>
</evidence>
<feature type="transmembrane region" description="Helical" evidence="6">
    <location>
        <begin position="223"/>
        <end position="243"/>
    </location>
</feature>
<evidence type="ECO:0000256" key="4">
    <source>
        <dbReference type="ARBA" id="ARBA00022989"/>
    </source>
</evidence>
<feature type="transmembrane region" description="Helical" evidence="6">
    <location>
        <begin position="161"/>
        <end position="181"/>
    </location>
</feature>
<feature type="transmembrane region" description="Helical" evidence="6">
    <location>
        <begin position="193"/>
        <end position="211"/>
    </location>
</feature>
<evidence type="ECO:0000313" key="9">
    <source>
        <dbReference type="Proteomes" id="UP000076400"/>
    </source>
</evidence>
<keyword evidence="5 6" id="KW-0472">Membrane</keyword>
<comment type="similarity">
    <text evidence="2">Belongs to the EamA transporter family.</text>
</comment>
<sequence>MGARSVSGTRWTPILAAGAAAATGVQVGAALVASRYVVEQTGPATLALLRYVIGVAILAVPALLAPKARFAPRDLAIIALLGIGQFGLLIALLNIGLHYTTAARAALLFATMPLITLVLAASLGHERLGLAKGLGVLLSLLGVAFALGDAVLHPAKGEAPWIGIAAVLGSAATGAVCSVFYRPYLRRYPILKVSAIAMLAAVLALLPLALLETRAVPLLDLDGAAMLAVLFIGLSSGVFYFLWLWALGNASASRVTVFLSLSPPTAALLGVWLLGEPLTPSLLAGLAAIVAGIVLAHR</sequence>
<dbReference type="InterPro" id="IPR050638">
    <property type="entry name" value="AA-Vitamin_Transporters"/>
</dbReference>
<dbReference type="Pfam" id="PF00892">
    <property type="entry name" value="EamA"/>
    <property type="match status" value="2"/>
</dbReference>
<comment type="caution">
    <text evidence="8">The sequence shown here is derived from an EMBL/GenBank/DDBJ whole genome shotgun (WGS) entry which is preliminary data.</text>
</comment>
<keyword evidence="4 6" id="KW-1133">Transmembrane helix</keyword>
<feature type="transmembrane region" description="Helical" evidence="6">
    <location>
        <begin position="255"/>
        <end position="274"/>
    </location>
</feature>
<dbReference type="InterPro" id="IPR000620">
    <property type="entry name" value="EamA_dom"/>
</dbReference>
<dbReference type="GO" id="GO:0016020">
    <property type="term" value="C:membrane"/>
    <property type="evidence" value="ECO:0007669"/>
    <property type="project" value="UniProtKB-SubCell"/>
</dbReference>
<evidence type="ECO:0000313" key="8">
    <source>
        <dbReference type="EMBL" id="KZD12798.1"/>
    </source>
</evidence>
<gene>
    <name evidence="8" type="ORF">AUP43_00195</name>
</gene>
<evidence type="ECO:0000256" key="3">
    <source>
        <dbReference type="ARBA" id="ARBA00022692"/>
    </source>
</evidence>
<dbReference type="PANTHER" id="PTHR32322:SF2">
    <property type="entry name" value="EAMA DOMAIN-CONTAINING PROTEIN"/>
    <property type="match status" value="1"/>
</dbReference>
<feature type="domain" description="EamA" evidence="7">
    <location>
        <begin position="20"/>
        <end position="146"/>
    </location>
</feature>
<feature type="transmembrane region" description="Helical" evidence="6">
    <location>
        <begin position="105"/>
        <end position="124"/>
    </location>
</feature>
<feature type="transmembrane region" description="Helical" evidence="6">
    <location>
        <begin position="45"/>
        <end position="65"/>
    </location>
</feature>